<keyword evidence="2" id="KW-1185">Reference proteome</keyword>
<evidence type="ECO:0000313" key="2">
    <source>
        <dbReference type="Proteomes" id="UP000237608"/>
    </source>
</evidence>
<evidence type="ECO:0008006" key="3">
    <source>
        <dbReference type="Google" id="ProtNLM"/>
    </source>
</evidence>
<proteinExistence type="predicted"/>
<dbReference type="Pfam" id="PF16126">
    <property type="entry name" value="DUF4838"/>
    <property type="match status" value="1"/>
</dbReference>
<sequence length="719" mass="83892">MLFFSIINSCAQDKNEFTFYSSEKKIVPRISIPLNADAETTLAAGEFVKNFKLLTQETLVVERSNGLNQNYTYVVLSVNPTQKDNYCIYKKEKNIIIQGSSNENLGFAIQEFFKKFTLLSFPEKINQSLQNEIQTEVMIPNELSICSTPDFEYREPYFSPNFDAEFRIWNKTNYLELEWGLWGHNLPKLIKGAQLPETIFAEVDKERNEEQFCFTSEIFFEFVNDKIKDIHENDAVLKKFMILPNDNEMVCTCSTCKAVGNTTKDAAPAVFTFMNKLAKNHPKLLFFTAAYNSVKEVPKFKASENLGVFYSTINIQKGIPIERTKNFEKFESDIKKWKNYINNVYVWDYGVNFDNYFGLYPSLKVNQDNFKLYKKLGVNGVFMHGSEYNYSTLEDMKTTIIANLLWDTSINLDAEINKYFTSKYPPKLADILTNYYLFTESSFYTSKKELGIYSGINKSVRKYLDPKVFFSFYKEFDTHTQNNKYDKDFLKLATAFTFLKLEIMRDAGFSEYGFASLNGNDEIIVKNEIGTLLDKLLIYSKSADIKTYNEVKYTLEDYINSWKQTIFRYHKRKHYFYKKSFKVLSNLDEDYQNFKILNDGTFGLRDYNTNWHLTSTDNLILEIEKSSISKAKKITFSFLQDKKHKIYYPSFIEIVDMNNKLLKKISVPTSEDVLNTKEISIDLPSDYDKLPLPEYFKIVIKRAEISGKNALACDEVIFN</sequence>
<dbReference type="Proteomes" id="UP000237608">
    <property type="component" value="Unassembled WGS sequence"/>
</dbReference>
<dbReference type="InterPro" id="IPR032287">
    <property type="entry name" value="DUF4838"/>
</dbReference>
<evidence type="ECO:0000313" key="1">
    <source>
        <dbReference type="EMBL" id="PQJ74013.1"/>
    </source>
</evidence>
<organism evidence="1 2">
    <name type="scientific">Polaribacter gangjinensis</name>
    <dbReference type="NCBI Taxonomy" id="574710"/>
    <lineage>
        <taxon>Bacteria</taxon>
        <taxon>Pseudomonadati</taxon>
        <taxon>Bacteroidota</taxon>
        <taxon>Flavobacteriia</taxon>
        <taxon>Flavobacteriales</taxon>
        <taxon>Flavobacteriaceae</taxon>
    </lineage>
</organism>
<dbReference type="EMBL" id="MSCL01000001">
    <property type="protein sequence ID" value="PQJ74013.1"/>
    <property type="molecule type" value="Genomic_DNA"/>
</dbReference>
<gene>
    <name evidence="1" type="ORF">BTO13_01420</name>
</gene>
<protein>
    <recommendedName>
        <fullName evidence="3">DUF4838 domain-containing protein</fullName>
    </recommendedName>
</protein>
<dbReference type="PANTHER" id="PTHR47406:SF2">
    <property type="entry name" value="ALPHA GLUCURONIDASE N-TERMINAL DOMAIN-CONTAINING PROTEIN"/>
    <property type="match status" value="1"/>
</dbReference>
<name>A0A2S7W8U5_9FLAO</name>
<dbReference type="AlphaFoldDB" id="A0A2S7W8U5"/>
<reference evidence="1 2" key="1">
    <citation type="submission" date="2016-12" db="EMBL/GenBank/DDBJ databases">
        <title>Trade-off between light-utilization and light-protection in marine flavobacteria.</title>
        <authorList>
            <person name="Kumagai Y."/>
            <person name="Yoshizawa S."/>
            <person name="Kogure K."/>
            <person name="Iwasaki W."/>
        </authorList>
    </citation>
    <scope>NUCLEOTIDE SEQUENCE [LARGE SCALE GENOMIC DNA]</scope>
    <source>
        <strain evidence="1 2">KCTC 22729</strain>
    </source>
</reference>
<accession>A0A2S7W8U5</accession>
<dbReference type="PANTHER" id="PTHR47406">
    <property type="entry name" value="COAGULATION FACTOR 5/8 TYPE, C-TERMINAL"/>
    <property type="match status" value="1"/>
</dbReference>
<comment type="caution">
    <text evidence="1">The sequence shown here is derived from an EMBL/GenBank/DDBJ whole genome shotgun (WGS) entry which is preliminary data.</text>
</comment>